<protein>
    <submittedName>
        <fullName evidence="1">Uncharacterized protein</fullName>
    </submittedName>
</protein>
<sequence length="73" mass="8758">MSDEEVIDYFYLIAKVQLIEKSRDFFTESELYEWMNATIDSGIVNSQVWLEVKDKVYERLLESGFRILDKEIQ</sequence>
<evidence type="ECO:0000313" key="1">
    <source>
        <dbReference type="EMBL" id="SFV61438.1"/>
    </source>
</evidence>
<proteinExistence type="predicted"/>
<gene>
    <name evidence="1" type="ORF">MNB_SV-14-552</name>
</gene>
<organism evidence="1">
    <name type="scientific">hydrothermal vent metagenome</name>
    <dbReference type="NCBI Taxonomy" id="652676"/>
    <lineage>
        <taxon>unclassified sequences</taxon>
        <taxon>metagenomes</taxon>
        <taxon>ecological metagenomes</taxon>
    </lineage>
</organism>
<accession>A0A1W1C6F0</accession>
<dbReference type="AlphaFoldDB" id="A0A1W1C6F0"/>
<dbReference type="EMBL" id="FPHN01000127">
    <property type="protein sequence ID" value="SFV61438.1"/>
    <property type="molecule type" value="Genomic_DNA"/>
</dbReference>
<name>A0A1W1C6F0_9ZZZZ</name>
<reference evidence="1" key="1">
    <citation type="submission" date="2016-10" db="EMBL/GenBank/DDBJ databases">
        <authorList>
            <person name="de Groot N.N."/>
        </authorList>
    </citation>
    <scope>NUCLEOTIDE SEQUENCE</scope>
</reference>